<sequence length="364" mass="40064">MYIPPTVKIRPRQLPTNMANFLPDVSLDAAGLVTIAEISAIARRTTLMGTSIVSDIFVLCPGLHRQQSAPELSRGEFPAVAAMTTGYIFRVENAATVCFLQRVGKTGHLTTLQVSRPTASEKLEKERPRESSPSKRWMSVLPGMTPAPGSREDPVALVAYICAVCATPAVLIVYIWLRDWWGVFCLLALVLARLCNVTVIRRRCRDTGWKGASEPGVQGDLLVLLSGDCWIRIQGAVDDLKAITAGQWMHDRTVGEDVVSAFATLLVYISAVLVCNISKVGQVLLLSLLIASVGLLFLANATTTTMQMNGRKIRVAGTSKRYHRRREMADELIRETGRADWAMRLGMICLRPLRHHGQGQASWQ</sequence>
<dbReference type="EMBL" id="JBFXLS010000020">
    <property type="protein sequence ID" value="KAL2828451.1"/>
    <property type="molecule type" value="Genomic_DNA"/>
</dbReference>
<gene>
    <name evidence="3" type="ORF">BDW59DRAFT_170946</name>
</gene>
<dbReference type="Proteomes" id="UP001610335">
    <property type="component" value="Unassembled WGS sequence"/>
</dbReference>
<reference evidence="3 4" key="1">
    <citation type="submission" date="2024-07" db="EMBL/GenBank/DDBJ databases">
        <title>Section-level genome sequencing and comparative genomics of Aspergillus sections Usti and Cavernicolus.</title>
        <authorList>
            <consortium name="Lawrence Berkeley National Laboratory"/>
            <person name="Nybo J.L."/>
            <person name="Vesth T.C."/>
            <person name="Theobald S."/>
            <person name="Frisvad J.C."/>
            <person name="Larsen T.O."/>
            <person name="Kjaerboelling I."/>
            <person name="Rothschild-Mancinelli K."/>
            <person name="Lyhne E.K."/>
            <person name="Kogle M.E."/>
            <person name="Barry K."/>
            <person name="Clum A."/>
            <person name="Na H."/>
            <person name="Ledsgaard L."/>
            <person name="Lin J."/>
            <person name="Lipzen A."/>
            <person name="Kuo A."/>
            <person name="Riley R."/>
            <person name="Mondo S."/>
            <person name="LaButti K."/>
            <person name="Haridas S."/>
            <person name="Pangalinan J."/>
            <person name="Salamov A.A."/>
            <person name="Simmons B.A."/>
            <person name="Magnuson J.K."/>
            <person name="Chen J."/>
            <person name="Drula E."/>
            <person name="Henrissat B."/>
            <person name="Wiebenga A."/>
            <person name="Lubbers R.J."/>
            <person name="Gomes A.C."/>
            <person name="Makela M.R."/>
            <person name="Stajich J."/>
            <person name="Grigoriev I.V."/>
            <person name="Mortensen U.H."/>
            <person name="De vries R.P."/>
            <person name="Baker S.E."/>
            <person name="Andersen M.R."/>
        </authorList>
    </citation>
    <scope>NUCLEOTIDE SEQUENCE [LARGE SCALE GENOMIC DNA]</scope>
    <source>
        <strain evidence="3 4">CBS 600.67</strain>
    </source>
</reference>
<keyword evidence="4" id="KW-1185">Reference proteome</keyword>
<feature type="region of interest" description="Disordered" evidence="1">
    <location>
        <begin position="116"/>
        <end position="141"/>
    </location>
</feature>
<evidence type="ECO:0000256" key="2">
    <source>
        <dbReference type="SAM" id="Phobius"/>
    </source>
</evidence>
<name>A0ABR4IKZ7_9EURO</name>
<feature type="transmembrane region" description="Helical" evidence="2">
    <location>
        <begin position="258"/>
        <end position="277"/>
    </location>
</feature>
<keyword evidence="2" id="KW-1133">Transmembrane helix</keyword>
<evidence type="ECO:0000313" key="3">
    <source>
        <dbReference type="EMBL" id="KAL2828451.1"/>
    </source>
</evidence>
<comment type="caution">
    <text evidence="3">The sequence shown here is derived from an EMBL/GenBank/DDBJ whole genome shotgun (WGS) entry which is preliminary data.</text>
</comment>
<keyword evidence="2" id="KW-0472">Membrane</keyword>
<protein>
    <submittedName>
        <fullName evidence="3">Uncharacterized protein</fullName>
    </submittedName>
</protein>
<feature type="compositionally biased region" description="Basic and acidic residues" evidence="1">
    <location>
        <begin position="119"/>
        <end position="133"/>
    </location>
</feature>
<evidence type="ECO:0000313" key="4">
    <source>
        <dbReference type="Proteomes" id="UP001610335"/>
    </source>
</evidence>
<keyword evidence="2" id="KW-0812">Transmembrane</keyword>
<organism evidence="3 4">
    <name type="scientific">Aspergillus cavernicola</name>
    <dbReference type="NCBI Taxonomy" id="176166"/>
    <lineage>
        <taxon>Eukaryota</taxon>
        <taxon>Fungi</taxon>
        <taxon>Dikarya</taxon>
        <taxon>Ascomycota</taxon>
        <taxon>Pezizomycotina</taxon>
        <taxon>Eurotiomycetes</taxon>
        <taxon>Eurotiomycetidae</taxon>
        <taxon>Eurotiales</taxon>
        <taxon>Aspergillaceae</taxon>
        <taxon>Aspergillus</taxon>
        <taxon>Aspergillus subgen. Nidulantes</taxon>
    </lineage>
</organism>
<proteinExistence type="predicted"/>
<feature type="transmembrane region" description="Helical" evidence="2">
    <location>
        <begin position="181"/>
        <end position="200"/>
    </location>
</feature>
<evidence type="ECO:0000256" key="1">
    <source>
        <dbReference type="SAM" id="MobiDB-lite"/>
    </source>
</evidence>
<feature type="transmembrane region" description="Helical" evidence="2">
    <location>
        <begin position="283"/>
        <end position="302"/>
    </location>
</feature>
<accession>A0ABR4IKZ7</accession>
<feature type="transmembrane region" description="Helical" evidence="2">
    <location>
        <begin position="154"/>
        <end position="175"/>
    </location>
</feature>